<dbReference type="Proteomes" id="UP000309561">
    <property type="component" value="Unassembled WGS sequence"/>
</dbReference>
<dbReference type="InterPro" id="IPR050681">
    <property type="entry name" value="CDF/SLC30A"/>
</dbReference>
<dbReference type="PANTHER" id="PTHR11562">
    <property type="entry name" value="CATION EFFLUX PROTEIN/ ZINC TRANSPORTER"/>
    <property type="match status" value="1"/>
</dbReference>
<dbReference type="NCBIfam" id="TIGR01297">
    <property type="entry name" value="CDF"/>
    <property type="match status" value="1"/>
</dbReference>
<dbReference type="InterPro" id="IPR002524">
    <property type="entry name" value="Cation_efflux"/>
</dbReference>
<feature type="compositionally biased region" description="Basic and acidic residues" evidence="9">
    <location>
        <begin position="19"/>
        <end position="30"/>
    </location>
</feature>
<evidence type="ECO:0000256" key="8">
    <source>
        <dbReference type="ARBA" id="ARBA00023136"/>
    </source>
</evidence>
<keyword evidence="14" id="KW-1185">Reference proteome</keyword>
<dbReference type="SUPFAM" id="SSF160240">
    <property type="entry name" value="Cation efflux protein cytoplasmic domain-like"/>
    <property type="match status" value="1"/>
</dbReference>
<feature type="transmembrane region" description="Helical" evidence="10">
    <location>
        <begin position="172"/>
        <end position="193"/>
    </location>
</feature>
<feature type="transmembrane region" description="Helical" evidence="10">
    <location>
        <begin position="71"/>
        <end position="89"/>
    </location>
</feature>
<keyword evidence="4 10" id="KW-0812">Transmembrane</keyword>
<proteinExistence type="inferred from homology"/>
<feature type="transmembrane region" description="Helical" evidence="10">
    <location>
        <begin position="37"/>
        <end position="59"/>
    </location>
</feature>
<dbReference type="OrthoDB" id="9809646at2"/>
<feature type="transmembrane region" description="Helical" evidence="10">
    <location>
        <begin position="136"/>
        <end position="160"/>
    </location>
</feature>
<dbReference type="InterPro" id="IPR036837">
    <property type="entry name" value="Cation_efflux_CTD_sf"/>
</dbReference>
<protein>
    <submittedName>
        <fullName evidence="13">Cation transporter</fullName>
    </submittedName>
</protein>
<evidence type="ECO:0000256" key="10">
    <source>
        <dbReference type="SAM" id="Phobius"/>
    </source>
</evidence>
<organism evidence="13 14">
    <name type="scientific">Sulfurimonas crateris</name>
    <dbReference type="NCBI Taxonomy" id="2574727"/>
    <lineage>
        <taxon>Bacteria</taxon>
        <taxon>Pseudomonadati</taxon>
        <taxon>Campylobacterota</taxon>
        <taxon>Epsilonproteobacteria</taxon>
        <taxon>Campylobacterales</taxon>
        <taxon>Sulfurimonadaceae</taxon>
        <taxon>Sulfurimonas</taxon>
    </lineage>
</organism>
<keyword evidence="7" id="KW-0406">Ion transport</keyword>
<dbReference type="SUPFAM" id="SSF161111">
    <property type="entry name" value="Cation efflux protein transmembrane domain-like"/>
    <property type="match status" value="1"/>
</dbReference>
<keyword evidence="6 10" id="KW-1133">Transmembrane helix</keyword>
<feature type="region of interest" description="Disordered" evidence="9">
    <location>
        <begin position="1"/>
        <end position="30"/>
    </location>
</feature>
<evidence type="ECO:0000256" key="2">
    <source>
        <dbReference type="ARBA" id="ARBA00008873"/>
    </source>
</evidence>
<gene>
    <name evidence="13" type="ORF">FCU45_06955</name>
</gene>
<feature type="transmembrane region" description="Helical" evidence="10">
    <location>
        <begin position="199"/>
        <end position="217"/>
    </location>
</feature>
<keyword evidence="5" id="KW-0862">Zinc</keyword>
<dbReference type="Pfam" id="PF16916">
    <property type="entry name" value="ZT_dimer"/>
    <property type="match status" value="1"/>
</dbReference>
<comment type="similarity">
    <text evidence="2">Belongs to the cation diffusion facilitator (CDF) transporter (TC 2.A.4) family. SLC30A subfamily.</text>
</comment>
<comment type="caution">
    <text evidence="13">The sequence shown here is derived from an EMBL/GenBank/DDBJ whole genome shotgun (WGS) entry which is preliminary data.</text>
</comment>
<keyword evidence="3" id="KW-0813">Transport</keyword>
<evidence type="ECO:0000256" key="4">
    <source>
        <dbReference type="ARBA" id="ARBA00022692"/>
    </source>
</evidence>
<evidence type="ECO:0000313" key="14">
    <source>
        <dbReference type="Proteomes" id="UP000309561"/>
    </source>
</evidence>
<evidence type="ECO:0000256" key="1">
    <source>
        <dbReference type="ARBA" id="ARBA00004141"/>
    </source>
</evidence>
<dbReference type="RefSeq" id="WP_137013692.1">
    <property type="nucleotide sequence ID" value="NZ_SZPX01000005.1"/>
</dbReference>
<dbReference type="InterPro" id="IPR027469">
    <property type="entry name" value="Cation_efflux_TMD_sf"/>
</dbReference>
<feature type="transmembrane region" description="Helical" evidence="10">
    <location>
        <begin position="101"/>
        <end position="124"/>
    </location>
</feature>
<accession>A0A4V5TLV3</accession>
<dbReference type="InterPro" id="IPR058533">
    <property type="entry name" value="Cation_efflux_TM"/>
</dbReference>
<name>A0A4V5TLV3_9BACT</name>
<dbReference type="AlphaFoldDB" id="A0A4V5TLV3"/>
<comment type="subcellular location">
    <subcellularLocation>
        <location evidence="1">Membrane</location>
        <topology evidence="1">Multi-pass membrane protein</topology>
    </subcellularLocation>
</comment>
<evidence type="ECO:0000256" key="7">
    <source>
        <dbReference type="ARBA" id="ARBA00023065"/>
    </source>
</evidence>
<feature type="domain" description="Cation efflux protein transmembrane" evidence="11">
    <location>
        <begin position="38"/>
        <end position="229"/>
    </location>
</feature>
<evidence type="ECO:0000256" key="6">
    <source>
        <dbReference type="ARBA" id="ARBA00022989"/>
    </source>
</evidence>
<dbReference type="EMBL" id="SZPX01000005">
    <property type="protein sequence ID" value="TKI69253.1"/>
    <property type="molecule type" value="Genomic_DNA"/>
</dbReference>
<sequence>MVCKYNDNHHHHPISRKKKESEHGHTHDHSTTKDKKLLTISFAITFVVMIVEIVGGIYVNSLALISDAIHMFTHAFALGLSLFAILIATKEIDDEKSFGYFRAEVLAAFINGLTIALSVLWILYEAVLRLLHPEEILASATIMIAALGLAVNIITGLILLRANHDNINIRAAFFHMLADTLSSAAIIVGAVIIYYTNFYLLDTILALVVALVIAKWAKSLLKDSVHVLLEGSPHNTQTIKSAILKEFDYIVDVHDIHCWEISHNYYYFTCHIILDKKDEELYSKTINDVSGFLEDEFTIAHTTIQIECVN</sequence>
<dbReference type="PANTHER" id="PTHR11562:SF17">
    <property type="entry name" value="RE54080P-RELATED"/>
    <property type="match status" value="1"/>
</dbReference>
<dbReference type="GO" id="GO:0005886">
    <property type="term" value="C:plasma membrane"/>
    <property type="evidence" value="ECO:0007669"/>
    <property type="project" value="TreeGrafter"/>
</dbReference>
<keyword evidence="8 10" id="KW-0472">Membrane</keyword>
<evidence type="ECO:0000313" key="13">
    <source>
        <dbReference type="EMBL" id="TKI69253.1"/>
    </source>
</evidence>
<feature type="compositionally biased region" description="Basic residues" evidence="9">
    <location>
        <begin position="9"/>
        <end position="18"/>
    </location>
</feature>
<evidence type="ECO:0000256" key="9">
    <source>
        <dbReference type="SAM" id="MobiDB-lite"/>
    </source>
</evidence>
<evidence type="ECO:0000256" key="5">
    <source>
        <dbReference type="ARBA" id="ARBA00022906"/>
    </source>
</evidence>
<evidence type="ECO:0000256" key="3">
    <source>
        <dbReference type="ARBA" id="ARBA00022448"/>
    </source>
</evidence>
<feature type="domain" description="Cation efflux protein cytoplasmic" evidence="12">
    <location>
        <begin position="237"/>
        <end position="307"/>
    </location>
</feature>
<evidence type="ECO:0000259" key="12">
    <source>
        <dbReference type="Pfam" id="PF16916"/>
    </source>
</evidence>
<dbReference type="InterPro" id="IPR027470">
    <property type="entry name" value="Cation_efflux_CTD"/>
</dbReference>
<dbReference type="Pfam" id="PF01545">
    <property type="entry name" value="Cation_efflux"/>
    <property type="match status" value="1"/>
</dbReference>
<dbReference type="GO" id="GO:0005385">
    <property type="term" value="F:zinc ion transmembrane transporter activity"/>
    <property type="evidence" value="ECO:0007669"/>
    <property type="project" value="TreeGrafter"/>
</dbReference>
<keyword evidence="5" id="KW-0864">Zinc transport</keyword>
<reference evidence="13 14" key="1">
    <citation type="submission" date="2019-04" db="EMBL/GenBank/DDBJ databases">
        <title>Sulfurimonas crateris sp. nov. a facultative anaerobic sulfur-oxidizing chemolithautotrophic bacterium isolated from a terrestrial mud vulcano.</title>
        <authorList>
            <person name="Ratnikova N.M."/>
            <person name="Slobodkin A.I."/>
            <person name="Merkel A.Y."/>
            <person name="Novikov A."/>
            <person name="Bonch-Osmolovskaya E.A."/>
            <person name="Slobodkina G.B."/>
        </authorList>
    </citation>
    <scope>NUCLEOTIDE SEQUENCE [LARGE SCALE GENOMIC DNA]</scope>
    <source>
        <strain evidence="13 14">SN118</strain>
    </source>
</reference>
<dbReference type="Gene3D" id="1.20.1510.10">
    <property type="entry name" value="Cation efflux protein transmembrane domain"/>
    <property type="match status" value="1"/>
</dbReference>
<evidence type="ECO:0000259" key="11">
    <source>
        <dbReference type="Pfam" id="PF01545"/>
    </source>
</evidence>